<comment type="caution">
    <text evidence="1">The sequence shown here is derived from an EMBL/GenBank/DDBJ whole genome shotgun (WGS) entry which is preliminary data.</text>
</comment>
<dbReference type="GO" id="GO:0004713">
    <property type="term" value="F:protein tyrosine kinase activity"/>
    <property type="evidence" value="ECO:0007669"/>
    <property type="project" value="TreeGrafter"/>
</dbReference>
<dbReference type="EMBL" id="BARS01056020">
    <property type="protein sequence ID" value="GAG50955.1"/>
    <property type="molecule type" value="Genomic_DNA"/>
</dbReference>
<gene>
    <name evidence="1" type="ORF">S01H1_82608</name>
</gene>
<feature type="non-terminal residue" evidence="1">
    <location>
        <position position="1"/>
    </location>
</feature>
<dbReference type="InterPro" id="IPR050445">
    <property type="entry name" value="Bact_polysacc_biosynth/exp"/>
</dbReference>
<dbReference type="InterPro" id="IPR027417">
    <property type="entry name" value="P-loop_NTPase"/>
</dbReference>
<dbReference type="AlphaFoldDB" id="X0Y5B8"/>
<dbReference type="PANTHER" id="PTHR32309">
    <property type="entry name" value="TYROSINE-PROTEIN KINASE"/>
    <property type="match status" value="1"/>
</dbReference>
<evidence type="ECO:0008006" key="2">
    <source>
        <dbReference type="Google" id="ProtNLM"/>
    </source>
</evidence>
<sequence>FRRPALPRIFDVPETVGLSNVLVGLNSISEAVQATAVENLDVLVGGPPPPSPAGLVGCETMRQLIAEETESYDRVIVDGAPMLVVADNHLVTPMLDGVILVFHAGENTRGLAQRAVQQVVTLHGSLFGAALNRVRATKGGYFRESFQAYYDYAGARPGARAAVASTVVPTGRDTTATEDTDTT</sequence>
<dbReference type="GO" id="GO:0005886">
    <property type="term" value="C:plasma membrane"/>
    <property type="evidence" value="ECO:0007669"/>
    <property type="project" value="TreeGrafter"/>
</dbReference>
<name>X0Y5B8_9ZZZZ</name>
<dbReference type="Gene3D" id="3.40.50.300">
    <property type="entry name" value="P-loop containing nucleotide triphosphate hydrolases"/>
    <property type="match status" value="1"/>
</dbReference>
<dbReference type="SUPFAM" id="SSF52540">
    <property type="entry name" value="P-loop containing nucleoside triphosphate hydrolases"/>
    <property type="match status" value="1"/>
</dbReference>
<reference evidence="1" key="1">
    <citation type="journal article" date="2014" name="Front. Microbiol.">
        <title>High frequency of phylogenetically diverse reductive dehalogenase-homologous genes in deep subseafloor sedimentary metagenomes.</title>
        <authorList>
            <person name="Kawai M."/>
            <person name="Futagami T."/>
            <person name="Toyoda A."/>
            <person name="Takaki Y."/>
            <person name="Nishi S."/>
            <person name="Hori S."/>
            <person name="Arai W."/>
            <person name="Tsubouchi T."/>
            <person name="Morono Y."/>
            <person name="Uchiyama I."/>
            <person name="Ito T."/>
            <person name="Fujiyama A."/>
            <person name="Inagaki F."/>
            <person name="Takami H."/>
        </authorList>
    </citation>
    <scope>NUCLEOTIDE SEQUENCE</scope>
    <source>
        <strain evidence="1">Expedition CK06-06</strain>
    </source>
</reference>
<proteinExistence type="predicted"/>
<protein>
    <recommendedName>
        <fullName evidence="2">AAA domain-containing protein</fullName>
    </recommendedName>
</protein>
<dbReference type="PANTHER" id="PTHR32309:SF13">
    <property type="entry name" value="FERRIC ENTEROBACTIN TRANSPORT PROTEIN FEPE"/>
    <property type="match status" value="1"/>
</dbReference>
<evidence type="ECO:0000313" key="1">
    <source>
        <dbReference type="EMBL" id="GAG50955.1"/>
    </source>
</evidence>
<accession>X0Y5B8</accession>
<organism evidence="1">
    <name type="scientific">marine sediment metagenome</name>
    <dbReference type="NCBI Taxonomy" id="412755"/>
    <lineage>
        <taxon>unclassified sequences</taxon>
        <taxon>metagenomes</taxon>
        <taxon>ecological metagenomes</taxon>
    </lineage>
</organism>